<evidence type="ECO:0000256" key="5">
    <source>
        <dbReference type="ARBA" id="ARBA00023288"/>
    </source>
</evidence>
<evidence type="ECO:0000256" key="3">
    <source>
        <dbReference type="ARBA" id="ARBA00023136"/>
    </source>
</evidence>
<feature type="region of interest" description="Disordered" evidence="6">
    <location>
        <begin position="23"/>
        <end position="47"/>
    </location>
</feature>
<sequence>MKKRTFAMLSLLTSFSMVLSACGGGGDSSSGTPSEPGAAQGGEEASNQPAEITIMLPLNTAETPPDTIKNEVEKLTNTKLTYQFFPADTYEEKLTTSFATGSLPDVTYLKNQATFIQMKEAIRDGQFWEIGPYLSEFENLNKLKPLILENTKVDGKLYSLYIGRPLARQGLIYRKDWADKLGIEAPTNVDEFYNMLKAFKEQDPDGDGQDNTIGLTDRNDLVYGAFKTVASWFKVPNNWGEKDGQLQPDFTFPEYMETLDFFKKLHQEGLINQDFAATSKTDQVNLFTSAKAGAYVGAMSDINSLHKDLIKNAPDAVLDVESMIAGPTGEASTWAIPGYNNVILFPTSAIKDEAELKQVLAFFDKMMTPEVANLMYWGQEGVHYTVEDGKAKASEDQEKTEREVKGYKDSVIGEPETNGMYEGYHDLPGRIHAEELTVANEEIAVHDPTAALDSETYTTKGVELQTIITDATYKYIYGTLDQAGFEAAIEQWKKQGGEQIIQEFNEAYAAKK</sequence>
<dbReference type="Gene3D" id="3.40.190.10">
    <property type="entry name" value="Periplasmic binding protein-like II"/>
    <property type="match status" value="2"/>
</dbReference>
<keyword evidence="5" id="KW-0449">Lipoprotein</keyword>
<dbReference type="RefSeq" id="WP_274359057.1">
    <property type="nucleotide sequence ID" value="NZ_CP118101.1"/>
</dbReference>
<reference evidence="8" key="1">
    <citation type="submission" date="2023-02" db="EMBL/GenBank/DDBJ databases">
        <title>Pathogen: clinical or host-associated sample.</title>
        <authorList>
            <person name="Hergert J."/>
            <person name="Casey R."/>
            <person name="Wagner J."/>
            <person name="Young E.L."/>
            <person name="Oakeson K.F."/>
        </authorList>
    </citation>
    <scope>NUCLEOTIDE SEQUENCE</scope>
    <source>
        <strain evidence="8">2022CK-00830</strain>
    </source>
</reference>
<evidence type="ECO:0000256" key="1">
    <source>
        <dbReference type="ARBA" id="ARBA00022475"/>
    </source>
</evidence>
<dbReference type="CDD" id="cd13580">
    <property type="entry name" value="PBP2_AlgQ_like_1"/>
    <property type="match status" value="1"/>
</dbReference>
<organism evidence="8 9">
    <name type="scientific">Paenibacillus urinalis</name>
    <dbReference type="NCBI Taxonomy" id="521520"/>
    <lineage>
        <taxon>Bacteria</taxon>
        <taxon>Bacillati</taxon>
        <taxon>Bacillota</taxon>
        <taxon>Bacilli</taxon>
        <taxon>Bacillales</taxon>
        <taxon>Paenibacillaceae</taxon>
        <taxon>Paenibacillus</taxon>
    </lineage>
</organism>
<dbReference type="EMBL" id="CP118101">
    <property type="protein sequence ID" value="WDH82001.1"/>
    <property type="molecule type" value="Genomic_DNA"/>
</dbReference>
<dbReference type="InterPro" id="IPR006059">
    <property type="entry name" value="SBP"/>
</dbReference>
<keyword evidence="2 7" id="KW-0732">Signal</keyword>
<name>A0AAX3MX79_9BACL</name>
<evidence type="ECO:0000313" key="8">
    <source>
        <dbReference type="EMBL" id="WDH82001.1"/>
    </source>
</evidence>
<dbReference type="AlphaFoldDB" id="A0AAX3MX79"/>
<evidence type="ECO:0000313" key="9">
    <source>
        <dbReference type="Proteomes" id="UP001220962"/>
    </source>
</evidence>
<dbReference type="SUPFAM" id="SSF53850">
    <property type="entry name" value="Periplasmic binding protein-like II"/>
    <property type="match status" value="1"/>
</dbReference>
<dbReference type="Pfam" id="PF01547">
    <property type="entry name" value="SBP_bac_1"/>
    <property type="match status" value="1"/>
</dbReference>
<keyword evidence="1" id="KW-1003">Cell membrane</keyword>
<accession>A0AAX3MX79</accession>
<proteinExistence type="predicted"/>
<evidence type="ECO:0000256" key="4">
    <source>
        <dbReference type="ARBA" id="ARBA00023139"/>
    </source>
</evidence>
<feature type="signal peptide" evidence="7">
    <location>
        <begin position="1"/>
        <end position="21"/>
    </location>
</feature>
<dbReference type="PROSITE" id="PS51257">
    <property type="entry name" value="PROKAR_LIPOPROTEIN"/>
    <property type="match status" value="1"/>
</dbReference>
<protein>
    <submittedName>
        <fullName evidence="8">Extracellular solute-binding protein</fullName>
    </submittedName>
</protein>
<keyword evidence="3" id="KW-0472">Membrane</keyword>
<gene>
    <name evidence="8" type="ORF">PUW23_21300</name>
</gene>
<evidence type="ECO:0000256" key="6">
    <source>
        <dbReference type="SAM" id="MobiDB-lite"/>
    </source>
</evidence>
<dbReference type="PANTHER" id="PTHR43649">
    <property type="entry name" value="ARABINOSE-BINDING PROTEIN-RELATED"/>
    <property type="match status" value="1"/>
</dbReference>
<dbReference type="PANTHER" id="PTHR43649:SF33">
    <property type="entry name" value="POLYGALACTURONAN_RHAMNOGALACTURONAN-BINDING PROTEIN YTCQ"/>
    <property type="match status" value="1"/>
</dbReference>
<keyword evidence="4" id="KW-0564">Palmitate</keyword>
<evidence type="ECO:0000256" key="2">
    <source>
        <dbReference type="ARBA" id="ARBA00022729"/>
    </source>
</evidence>
<dbReference type="InterPro" id="IPR050490">
    <property type="entry name" value="Bact_solute-bd_prot1"/>
</dbReference>
<dbReference type="Proteomes" id="UP001220962">
    <property type="component" value="Chromosome"/>
</dbReference>
<evidence type="ECO:0000256" key="7">
    <source>
        <dbReference type="SAM" id="SignalP"/>
    </source>
</evidence>
<feature type="chain" id="PRO_5043713288" evidence="7">
    <location>
        <begin position="22"/>
        <end position="512"/>
    </location>
</feature>